<evidence type="ECO:0000256" key="2">
    <source>
        <dbReference type="ARBA" id="ARBA00022695"/>
    </source>
</evidence>
<dbReference type="PANTHER" id="PTHR34388">
    <property type="entry name" value="DNA POLYMERASE III SUBUNIT DELTA"/>
    <property type="match status" value="1"/>
</dbReference>
<dbReference type="GO" id="GO:0003887">
    <property type="term" value="F:DNA-directed DNA polymerase activity"/>
    <property type="evidence" value="ECO:0007669"/>
    <property type="project" value="UniProtKB-KW"/>
</dbReference>
<dbReference type="EC" id="2.7.7.7" evidence="6"/>
<dbReference type="AlphaFoldDB" id="A0A6B3L941"/>
<dbReference type="Gene3D" id="1.10.8.60">
    <property type="match status" value="1"/>
</dbReference>
<dbReference type="InterPro" id="IPR010372">
    <property type="entry name" value="DNA_pol3_delta_N"/>
</dbReference>
<reference evidence="6 7" key="1">
    <citation type="submission" date="2020-12" db="EMBL/GenBank/DDBJ databases">
        <title>Sulforoseuscoccus oceanibium gen. nov., sp. nov., a representative of the phylum Verrucomicrobia with special cytoplasmic membrane, and proposal of Sulforoseuscoccusaceae fam. nov.</title>
        <authorList>
            <person name="Xi F."/>
        </authorList>
    </citation>
    <scope>NUCLEOTIDE SEQUENCE [LARGE SCALE GENOMIC DNA]</scope>
    <source>
        <strain evidence="6 7">T37</strain>
    </source>
</reference>
<keyword evidence="7" id="KW-1185">Reference proteome</keyword>
<evidence type="ECO:0000256" key="4">
    <source>
        <dbReference type="ARBA" id="ARBA00022932"/>
    </source>
</evidence>
<protein>
    <submittedName>
        <fullName evidence="6">DNA polymerase III subunit delta</fullName>
        <ecNumber evidence="6">2.7.7.7</ecNumber>
    </submittedName>
</protein>
<dbReference type="InterPro" id="IPR027417">
    <property type="entry name" value="P-loop_NTPase"/>
</dbReference>
<feature type="domain" description="DNA polymerase III delta N-terminal" evidence="5">
    <location>
        <begin position="60"/>
        <end position="139"/>
    </location>
</feature>
<dbReference type="Gene3D" id="3.40.50.300">
    <property type="entry name" value="P-loop containing nucleotide triphosphate hydrolases"/>
    <property type="match status" value="1"/>
</dbReference>
<evidence type="ECO:0000313" key="6">
    <source>
        <dbReference type="EMBL" id="QQL45539.1"/>
    </source>
</evidence>
<dbReference type="GO" id="GO:0006261">
    <property type="term" value="P:DNA-templated DNA replication"/>
    <property type="evidence" value="ECO:0007669"/>
    <property type="project" value="TreeGrafter"/>
</dbReference>
<gene>
    <name evidence="6" type="primary">holA</name>
    <name evidence="6" type="ORF">G3M56_002815</name>
</gene>
<evidence type="ECO:0000256" key="3">
    <source>
        <dbReference type="ARBA" id="ARBA00022705"/>
    </source>
</evidence>
<keyword evidence="1 6" id="KW-0808">Transferase</keyword>
<dbReference type="RefSeq" id="WP_164363131.1">
    <property type="nucleotide sequence ID" value="NZ_CP066776.1"/>
</dbReference>
<dbReference type="GO" id="GO:0009360">
    <property type="term" value="C:DNA polymerase III complex"/>
    <property type="evidence" value="ECO:0007669"/>
    <property type="project" value="InterPro"/>
</dbReference>
<dbReference type="PANTHER" id="PTHR34388:SF1">
    <property type="entry name" value="DNA POLYMERASE III SUBUNIT DELTA"/>
    <property type="match status" value="1"/>
</dbReference>
<keyword evidence="2 6" id="KW-0548">Nucleotidyltransferase</keyword>
<dbReference type="Proteomes" id="UP000475117">
    <property type="component" value="Chromosome"/>
</dbReference>
<keyword evidence="4" id="KW-0239">DNA-directed DNA polymerase</keyword>
<dbReference type="Pfam" id="PF06144">
    <property type="entry name" value="DNA_pol3_delta"/>
    <property type="match status" value="1"/>
</dbReference>
<dbReference type="InterPro" id="IPR005790">
    <property type="entry name" value="DNA_polIII_delta"/>
</dbReference>
<dbReference type="Gene3D" id="1.20.272.10">
    <property type="match status" value="1"/>
</dbReference>
<organism evidence="6 7">
    <name type="scientific">Sulfuriroseicoccus oceanibius</name>
    <dbReference type="NCBI Taxonomy" id="2707525"/>
    <lineage>
        <taxon>Bacteria</taxon>
        <taxon>Pseudomonadati</taxon>
        <taxon>Verrucomicrobiota</taxon>
        <taxon>Verrucomicrobiia</taxon>
        <taxon>Verrucomicrobiales</taxon>
        <taxon>Verrucomicrobiaceae</taxon>
        <taxon>Sulfuriroseicoccus</taxon>
    </lineage>
</organism>
<sequence>MASSKDRILAFVGSDEAQVKEAALAAVRQRSPQDDGGMGTDIVDGGSENSEDAARIVREVIMALQTLPFFGGTKLVWLKNANFLGDSVTGRAAATQDAVKELEALLAKGLPDEVCFVISATAIDKRRAFYKFLQKSATLEVFDKVDISREGWESKLVPLIVKRGRRLGLDFAPGAAEHFVMTVGEDTRQLESELVKLRAYLGNDERPVTSDDLREIISKTRGGIVFEIGNAIGRRDLPKALQLLEHFLRLGESAVGIIRAAIIPKIRNLLAARDLMDRHRNLPWNNYNAFQAALERLPESETATLPRTKQGKLSVYPLFLAAGEAKKYSLSELANALRGCLDADYQLVFSSTPPKLVLSQFLIKTLARTDKKAG</sequence>
<dbReference type="EMBL" id="CP066776">
    <property type="protein sequence ID" value="QQL45539.1"/>
    <property type="molecule type" value="Genomic_DNA"/>
</dbReference>
<keyword evidence="3" id="KW-0235">DNA replication</keyword>
<evidence type="ECO:0000259" key="5">
    <source>
        <dbReference type="Pfam" id="PF06144"/>
    </source>
</evidence>
<evidence type="ECO:0000313" key="7">
    <source>
        <dbReference type="Proteomes" id="UP000475117"/>
    </source>
</evidence>
<proteinExistence type="predicted"/>
<accession>A0A6B3L941</accession>
<evidence type="ECO:0000256" key="1">
    <source>
        <dbReference type="ARBA" id="ARBA00022679"/>
    </source>
</evidence>
<name>A0A6B3L941_9BACT</name>
<dbReference type="KEGG" id="soa:G3M56_002815"/>
<dbReference type="NCBIfam" id="TIGR01128">
    <property type="entry name" value="holA"/>
    <property type="match status" value="1"/>
</dbReference>
<dbReference type="GO" id="GO:0003677">
    <property type="term" value="F:DNA binding"/>
    <property type="evidence" value="ECO:0007669"/>
    <property type="project" value="InterPro"/>
</dbReference>